<dbReference type="InterPro" id="IPR012677">
    <property type="entry name" value="Nucleotide-bd_a/b_plait_sf"/>
</dbReference>
<dbReference type="Gene3D" id="3.30.70.330">
    <property type="match status" value="3"/>
</dbReference>
<feature type="compositionally biased region" description="Polar residues" evidence="2">
    <location>
        <begin position="24"/>
        <end position="38"/>
    </location>
</feature>
<dbReference type="AlphaFoldDB" id="A0A3A2Z881"/>
<feature type="domain" description="RRM" evidence="3">
    <location>
        <begin position="307"/>
        <end position="379"/>
    </location>
</feature>
<dbReference type="InterPro" id="IPR000504">
    <property type="entry name" value="RRM_dom"/>
</dbReference>
<keyword evidence="1" id="KW-0694">RNA-binding</keyword>
<comment type="caution">
    <text evidence="4">The sequence shown here is derived from an EMBL/GenBank/DDBJ whole genome shotgun (WGS) entry which is preliminary data.</text>
</comment>
<feature type="region of interest" description="Disordered" evidence="2">
    <location>
        <begin position="400"/>
        <end position="482"/>
    </location>
</feature>
<sequence>MADNVSASTSTNLPPPPQAPAGASNPNGSQGNGQTNPSHMPPPPRPPVVIPQNTNPIPTAITSPMSGGMMSPTSAGGFVRRAAPEPNKRALYVGGLDVRVTEDILKQIFETTGHVVSVKIIPDKNFNSKGYNYGFVEFDDPGAAERAMQTLNGRRIHQSEIRVNWAYQSTNANKEDTSNHFHIFVGDLSNEVNDEVLSQAFSAFGSVSEARVMWDMKTGRSRGYGFVAFRERADAEKALNSMDGEWLGSRAIRCNWANQKGQPSISQQQAMAAMGMTPTTAFGHHHFPTHGVQSYDMVVQQTPQWQTTCYVGNLTPYTTQNDLVPLFQNFGYVIETRLQADRGFSFIKMDTHENAAMAICQLNGYNVNGRPLKCSWGKDRPPTGQFDGFAAQPGNSPFGANPAGFFPQYGGPGAPMTPQGPAAGRGWDQQANNFGAPTMPGQAYGQAPATAGGYGRGQGPPAAGWNQQSNASFGNGFGGYQN</sequence>
<dbReference type="CDD" id="cd12614">
    <property type="entry name" value="RRM1_PUB1"/>
    <property type="match status" value="1"/>
</dbReference>
<dbReference type="InterPro" id="IPR003954">
    <property type="entry name" value="RRM_euk-type"/>
</dbReference>
<feature type="compositionally biased region" description="Polar residues" evidence="2">
    <location>
        <begin position="52"/>
        <end position="61"/>
    </location>
</feature>
<protein>
    <recommendedName>
        <fullName evidence="3">RRM domain-containing protein</fullName>
    </recommendedName>
</protein>
<dbReference type="SMART" id="SM00361">
    <property type="entry name" value="RRM_1"/>
    <property type="match status" value="3"/>
</dbReference>
<dbReference type="CDD" id="cd12619">
    <property type="entry name" value="RRM2_PUB1"/>
    <property type="match status" value="1"/>
</dbReference>
<dbReference type="Proteomes" id="UP000266188">
    <property type="component" value="Unassembled WGS sequence"/>
</dbReference>
<dbReference type="SUPFAM" id="SSF54928">
    <property type="entry name" value="RNA-binding domain, RBD"/>
    <property type="match status" value="3"/>
</dbReference>
<feature type="region of interest" description="Disordered" evidence="2">
    <location>
        <begin position="1"/>
        <end position="82"/>
    </location>
</feature>
<evidence type="ECO:0000313" key="4">
    <source>
        <dbReference type="EMBL" id="RJE18840.1"/>
    </source>
</evidence>
<feature type="domain" description="RRM" evidence="3">
    <location>
        <begin position="181"/>
        <end position="259"/>
    </location>
</feature>
<name>A0A3A2Z881_9EURO</name>
<evidence type="ECO:0000259" key="3">
    <source>
        <dbReference type="PROSITE" id="PS50102"/>
    </source>
</evidence>
<dbReference type="EMBL" id="MVGC01000484">
    <property type="protein sequence ID" value="RJE18840.1"/>
    <property type="molecule type" value="Genomic_DNA"/>
</dbReference>
<organism evidence="4 5">
    <name type="scientific">Aspergillus sclerotialis</name>
    <dbReference type="NCBI Taxonomy" id="2070753"/>
    <lineage>
        <taxon>Eukaryota</taxon>
        <taxon>Fungi</taxon>
        <taxon>Dikarya</taxon>
        <taxon>Ascomycota</taxon>
        <taxon>Pezizomycotina</taxon>
        <taxon>Eurotiomycetes</taxon>
        <taxon>Eurotiomycetidae</taxon>
        <taxon>Eurotiales</taxon>
        <taxon>Aspergillaceae</taxon>
        <taxon>Aspergillus</taxon>
        <taxon>Aspergillus subgen. Polypaecilum</taxon>
    </lineage>
</organism>
<feature type="compositionally biased region" description="Low complexity" evidence="2">
    <location>
        <begin position="62"/>
        <end position="77"/>
    </location>
</feature>
<proteinExistence type="predicted"/>
<gene>
    <name evidence="4" type="ORF">PHISCL_08822</name>
</gene>
<dbReference type="Pfam" id="PF00076">
    <property type="entry name" value="RRM_1"/>
    <property type="match status" value="3"/>
</dbReference>
<evidence type="ECO:0000256" key="1">
    <source>
        <dbReference type="PROSITE-ProRule" id="PRU00176"/>
    </source>
</evidence>
<dbReference type="PANTHER" id="PTHR48038:SF1">
    <property type="entry name" value="RIBONUCLEOPROTEIN RB97D"/>
    <property type="match status" value="1"/>
</dbReference>
<dbReference type="FunFam" id="3.30.70.330:FF:000134">
    <property type="entry name" value="Nuclear and cytoplasmic polyadenylated rna-binding pub1"/>
    <property type="match status" value="1"/>
</dbReference>
<feature type="domain" description="RRM" evidence="3">
    <location>
        <begin position="89"/>
        <end position="168"/>
    </location>
</feature>
<feature type="compositionally biased region" description="Pro residues" evidence="2">
    <location>
        <begin position="39"/>
        <end position="49"/>
    </location>
</feature>
<reference evidence="5" key="1">
    <citation type="submission" date="2017-02" db="EMBL/GenBank/DDBJ databases">
        <authorList>
            <person name="Tafer H."/>
            <person name="Lopandic K."/>
        </authorList>
    </citation>
    <scope>NUCLEOTIDE SEQUENCE [LARGE SCALE GENOMIC DNA]</scope>
    <source>
        <strain evidence="5">CBS 366.77</strain>
    </source>
</reference>
<dbReference type="SMART" id="SM00360">
    <property type="entry name" value="RRM"/>
    <property type="match status" value="3"/>
</dbReference>
<feature type="compositionally biased region" description="Polar residues" evidence="2">
    <location>
        <begin position="1"/>
        <end position="12"/>
    </location>
</feature>
<dbReference type="OrthoDB" id="8093034at2759"/>
<dbReference type="InterPro" id="IPR035979">
    <property type="entry name" value="RBD_domain_sf"/>
</dbReference>
<dbReference type="GO" id="GO:0003723">
    <property type="term" value="F:RNA binding"/>
    <property type="evidence" value="ECO:0007669"/>
    <property type="project" value="UniProtKB-UniRule"/>
</dbReference>
<dbReference type="CDD" id="cd12622">
    <property type="entry name" value="RRM3_PUB1"/>
    <property type="match status" value="1"/>
</dbReference>
<dbReference type="PANTHER" id="PTHR48038">
    <property type="entry name" value="RIBONUCLEOPROTEIN RB97D"/>
    <property type="match status" value="1"/>
</dbReference>
<dbReference type="PROSITE" id="PS50102">
    <property type="entry name" value="RRM"/>
    <property type="match status" value="3"/>
</dbReference>
<dbReference type="FunFam" id="3.30.70.330:FF:000117">
    <property type="entry name" value="Nuclear and cytoplasmic polyadenylated RNA-binding protein"/>
    <property type="match status" value="1"/>
</dbReference>
<accession>A0A3A2Z881</accession>
<evidence type="ECO:0000313" key="5">
    <source>
        <dbReference type="Proteomes" id="UP000266188"/>
    </source>
</evidence>
<dbReference type="STRING" id="2070753.A0A3A2Z881"/>
<evidence type="ECO:0000256" key="2">
    <source>
        <dbReference type="SAM" id="MobiDB-lite"/>
    </source>
</evidence>
<dbReference type="FunFam" id="3.30.70.330:FF:000224">
    <property type="entry name" value="Nuclear and cytoplasmic polyadenylated RNA-binding protein"/>
    <property type="match status" value="1"/>
</dbReference>
<keyword evidence="5" id="KW-1185">Reference proteome</keyword>